<dbReference type="SMART" id="SM00388">
    <property type="entry name" value="HisKA"/>
    <property type="match status" value="1"/>
</dbReference>
<dbReference type="InterPro" id="IPR004358">
    <property type="entry name" value="Sig_transdc_His_kin-like_C"/>
</dbReference>
<sequence length="907" mass="101710">MAHSPAVAVAWADIRRERVLFVSDNAGRLGLDAEALLSGSLSLIERIHPEDAPRVRARTEQALAEGRPELRLEYRLVSPDGRIVRVEELSRFDCGNGCARLEGLLLDLGLREARDDEARHSQPARAEISQLDVVDDLSEFVGRFRADGTITFVNEAHCRFFGVLREFLLGKNLFALMPEPHRSELIQHLGSLTPRQPVARSRRFIPLPNGEERWVEWVERAFFDSEGRVLEYQSVGRDVTAEVTSRRELHEANALLTAIVESVPTPVYIRDTEHRYRIMNPAYARFWGLELSDCLGKTPHEFLPHEAADIIVAGDQAVLSTLRPQEAEEPFYPNGEKRILWSREVPLCDKDGKPWGICGVVMDITERQRMESELEDARQGLEVRVAERTRQLREANRRLSREIAERLAAEREQRLRQEQLRIILDNLPSHVYVRDAQGRYLLMNRQYERFWGLDSGSALGRTPYDVLPAKVAEKILADDELILSEGRPLTLDEAFQRAGRLHTFLTCEVPLLDSQGRAYAVCGVCTDVSERKRMEAALGESERTLRGLIDAIGQSLVLLDPTGRLLAINKTCLGRMGYSEAEEVLGTCHFDHMTSEEAAQRRAMLERVLSSRRPCHERMHFRSALHKTSFYPFFDEAGQVSSVAIYSEDITHEVNLERQLRRAQRLEAVGTLASGIAHEFNNMLTLIMGFGEMALETSHEKSDCLLQVLRTAERGRDIVRQMLTFSRGDDQPRIPLDIGSTARECLDLLRATLPRDVRLESSLPERPLYVLANATQIHQLLINLVSNAADAMHGQDSAGGIIRVELAHCPEDKSRTDPTRLLPGEHARLNVSDTGPGMAADVLERIFDPFFTTKEPGKGTGLGLAVVHGIVQAMDGVIMAASKPGQGACFDILLPLTTAGFSEPGQP</sequence>
<dbReference type="EMBL" id="AOSV01000030">
    <property type="protein sequence ID" value="EMG36288.1"/>
    <property type="molecule type" value="Genomic_DNA"/>
</dbReference>
<dbReference type="InterPro" id="IPR035965">
    <property type="entry name" value="PAS-like_dom_sf"/>
</dbReference>
<proteinExistence type="predicted"/>
<feature type="domain" description="PAS" evidence="11">
    <location>
        <begin position="29"/>
        <end position="66"/>
    </location>
</feature>
<dbReference type="SUPFAM" id="SSF47384">
    <property type="entry name" value="Homodimeric domain of signal transducing histidine kinase"/>
    <property type="match status" value="1"/>
</dbReference>
<dbReference type="CDD" id="cd00082">
    <property type="entry name" value="HisKA"/>
    <property type="match status" value="1"/>
</dbReference>
<dbReference type="InterPro" id="IPR013767">
    <property type="entry name" value="PAS_fold"/>
</dbReference>
<evidence type="ECO:0000259" key="10">
    <source>
        <dbReference type="PROSITE" id="PS50109"/>
    </source>
</evidence>
<feature type="domain" description="PAC" evidence="12">
    <location>
        <begin position="198"/>
        <end position="251"/>
    </location>
</feature>
<dbReference type="InterPro" id="IPR000700">
    <property type="entry name" value="PAS-assoc_C"/>
</dbReference>
<evidence type="ECO:0000256" key="2">
    <source>
        <dbReference type="ARBA" id="ARBA00012438"/>
    </source>
</evidence>
<feature type="domain" description="PAS" evidence="11">
    <location>
        <begin position="252"/>
        <end position="298"/>
    </location>
</feature>
<gene>
    <name evidence="13" type="ORF">PCS_02791</name>
</gene>
<dbReference type="EC" id="2.7.13.3" evidence="2"/>
<keyword evidence="9" id="KW-0175">Coiled coil</keyword>
<dbReference type="Pfam" id="PF08448">
    <property type="entry name" value="PAS_4"/>
    <property type="match status" value="3"/>
</dbReference>
<dbReference type="PANTHER" id="PTHR43065">
    <property type="entry name" value="SENSOR HISTIDINE KINASE"/>
    <property type="match status" value="1"/>
</dbReference>
<dbReference type="InterPro" id="IPR000014">
    <property type="entry name" value="PAS"/>
</dbReference>
<dbReference type="InterPro" id="IPR036890">
    <property type="entry name" value="HATPase_C_sf"/>
</dbReference>
<dbReference type="InterPro" id="IPR001610">
    <property type="entry name" value="PAC"/>
</dbReference>
<reference evidence="13 14" key="1">
    <citation type="journal article" date="2013" name="Genome Announc.">
        <title>Draft Genome Sequence for Desulfovibrio africanus Strain PCS.</title>
        <authorList>
            <person name="Brown S.D."/>
            <person name="Utturkar S.M."/>
            <person name="Arkin A.P."/>
            <person name="Deutschbauer A.M."/>
            <person name="Elias D.A."/>
            <person name="Hazen T.C."/>
            <person name="Chakraborty R."/>
        </authorList>
    </citation>
    <scope>NUCLEOTIDE SEQUENCE [LARGE SCALE GENOMIC DNA]</scope>
    <source>
        <strain evidence="13 14">PCS</strain>
    </source>
</reference>
<feature type="domain" description="Histidine kinase" evidence="10">
    <location>
        <begin position="675"/>
        <end position="898"/>
    </location>
</feature>
<keyword evidence="5" id="KW-0547">Nucleotide-binding</keyword>
<evidence type="ECO:0000256" key="9">
    <source>
        <dbReference type="SAM" id="Coils"/>
    </source>
</evidence>
<evidence type="ECO:0000313" key="14">
    <source>
        <dbReference type="Proteomes" id="UP000011922"/>
    </source>
</evidence>
<dbReference type="Gene3D" id="3.30.565.10">
    <property type="entry name" value="Histidine kinase-like ATPase, C-terminal domain"/>
    <property type="match status" value="1"/>
</dbReference>
<feature type="domain" description="PAC" evidence="12">
    <location>
        <begin position="323"/>
        <end position="376"/>
    </location>
</feature>
<dbReference type="InterPro" id="IPR013656">
    <property type="entry name" value="PAS_4"/>
</dbReference>
<dbReference type="InterPro" id="IPR013655">
    <property type="entry name" value="PAS_fold_3"/>
</dbReference>
<dbReference type="Pfam" id="PF08447">
    <property type="entry name" value="PAS_3"/>
    <property type="match status" value="1"/>
</dbReference>
<dbReference type="CDD" id="cd00130">
    <property type="entry name" value="PAS"/>
    <property type="match status" value="3"/>
</dbReference>
<dbReference type="Gene3D" id="1.10.287.130">
    <property type="match status" value="1"/>
</dbReference>
<feature type="coiled-coil region" evidence="9">
    <location>
        <begin position="378"/>
        <end position="421"/>
    </location>
</feature>
<dbReference type="GO" id="GO:0005524">
    <property type="term" value="F:ATP binding"/>
    <property type="evidence" value="ECO:0007669"/>
    <property type="project" value="UniProtKB-KW"/>
</dbReference>
<dbReference type="AlphaFoldDB" id="M5Q167"/>
<evidence type="ECO:0000256" key="8">
    <source>
        <dbReference type="ARBA" id="ARBA00023012"/>
    </source>
</evidence>
<accession>M5Q167</accession>
<comment type="caution">
    <text evidence="13">The sequence shown here is derived from an EMBL/GenBank/DDBJ whole genome shotgun (WGS) entry which is preliminary data.</text>
</comment>
<dbReference type="InterPro" id="IPR003594">
    <property type="entry name" value="HATPase_dom"/>
</dbReference>
<dbReference type="Gene3D" id="3.30.450.20">
    <property type="entry name" value="PAS domain"/>
    <property type="match status" value="5"/>
</dbReference>
<feature type="domain" description="PAS" evidence="11">
    <location>
        <begin position="416"/>
        <end position="498"/>
    </location>
</feature>
<protein>
    <recommendedName>
        <fullName evidence="2">histidine kinase</fullName>
        <ecNumber evidence="2">2.7.13.3</ecNumber>
    </recommendedName>
</protein>
<keyword evidence="3" id="KW-0597">Phosphoprotein</keyword>
<feature type="domain" description="PAS" evidence="11">
    <location>
        <begin position="541"/>
        <end position="612"/>
    </location>
</feature>
<dbReference type="PRINTS" id="PR00344">
    <property type="entry name" value="BCTRLSENSOR"/>
</dbReference>
<dbReference type="Pfam" id="PF00512">
    <property type="entry name" value="HisKA"/>
    <property type="match status" value="1"/>
</dbReference>
<evidence type="ECO:0000256" key="4">
    <source>
        <dbReference type="ARBA" id="ARBA00022679"/>
    </source>
</evidence>
<comment type="catalytic activity">
    <reaction evidence="1">
        <text>ATP + protein L-histidine = ADP + protein N-phospho-L-histidine.</text>
        <dbReference type="EC" id="2.7.13.3"/>
    </reaction>
</comment>
<dbReference type="Pfam" id="PF00989">
    <property type="entry name" value="PAS"/>
    <property type="match status" value="1"/>
</dbReference>
<dbReference type="SMART" id="SM00387">
    <property type="entry name" value="HATPase_c"/>
    <property type="match status" value="1"/>
</dbReference>
<evidence type="ECO:0000259" key="12">
    <source>
        <dbReference type="PROSITE" id="PS50113"/>
    </source>
</evidence>
<dbReference type="PROSITE" id="PS50112">
    <property type="entry name" value="PAS"/>
    <property type="match status" value="5"/>
</dbReference>
<dbReference type="PATRIC" id="fig|1262666.3.peg.2823"/>
<organism evidence="13 14">
    <name type="scientific">Desulfocurvibacter africanus PCS</name>
    <dbReference type="NCBI Taxonomy" id="1262666"/>
    <lineage>
        <taxon>Bacteria</taxon>
        <taxon>Pseudomonadati</taxon>
        <taxon>Thermodesulfobacteriota</taxon>
        <taxon>Desulfovibrionia</taxon>
        <taxon>Desulfovibrionales</taxon>
        <taxon>Desulfovibrionaceae</taxon>
        <taxon>Desulfocurvibacter</taxon>
    </lineage>
</organism>
<evidence type="ECO:0000313" key="13">
    <source>
        <dbReference type="EMBL" id="EMG36288.1"/>
    </source>
</evidence>
<evidence type="ECO:0000256" key="1">
    <source>
        <dbReference type="ARBA" id="ARBA00000085"/>
    </source>
</evidence>
<keyword evidence="7" id="KW-0067">ATP-binding</keyword>
<dbReference type="GO" id="GO:0006355">
    <property type="term" value="P:regulation of DNA-templated transcription"/>
    <property type="evidence" value="ECO:0007669"/>
    <property type="project" value="InterPro"/>
</dbReference>
<feature type="domain" description="PAS" evidence="11">
    <location>
        <begin position="133"/>
        <end position="196"/>
    </location>
</feature>
<dbReference type="Proteomes" id="UP000011922">
    <property type="component" value="Unassembled WGS sequence"/>
</dbReference>
<evidence type="ECO:0000256" key="6">
    <source>
        <dbReference type="ARBA" id="ARBA00022777"/>
    </source>
</evidence>
<dbReference type="SMART" id="SM00086">
    <property type="entry name" value="PAC"/>
    <property type="match status" value="3"/>
</dbReference>
<evidence type="ECO:0000256" key="5">
    <source>
        <dbReference type="ARBA" id="ARBA00022741"/>
    </source>
</evidence>
<dbReference type="PANTHER" id="PTHR43065:SF42">
    <property type="entry name" value="TWO-COMPONENT SENSOR PPRA"/>
    <property type="match status" value="1"/>
</dbReference>
<dbReference type="SMART" id="SM00091">
    <property type="entry name" value="PAS"/>
    <property type="match status" value="5"/>
</dbReference>
<dbReference type="GO" id="GO:0000155">
    <property type="term" value="F:phosphorelay sensor kinase activity"/>
    <property type="evidence" value="ECO:0007669"/>
    <property type="project" value="InterPro"/>
</dbReference>
<keyword evidence="4" id="KW-0808">Transferase</keyword>
<dbReference type="SUPFAM" id="SSF55785">
    <property type="entry name" value="PYP-like sensor domain (PAS domain)"/>
    <property type="match status" value="5"/>
</dbReference>
<dbReference type="Pfam" id="PF02518">
    <property type="entry name" value="HATPase_c"/>
    <property type="match status" value="1"/>
</dbReference>
<keyword evidence="6" id="KW-0418">Kinase</keyword>
<evidence type="ECO:0000259" key="11">
    <source>
        <dbReference type="PROSITE" id="PS50112"/>
    </source>
</evidence>
<keyword evidence="8" id="KW-0902">Two-component regulatory system</keyword>
<evidence type="ECO:0000256" key="3">
    <source>
        <dbReference type="ARBA" id="ARBA00022553"/>
    </source>
</evidence>
<dbReference type="PROSITE" id="PS50109">
    <property type="entry name" value="HIS_KIN"/>
    <property type="match status" value="1"/>
</dbReference>
<dbReference type="InterPro" id="IPR003661">
    <property type="entry name" value="HisK_dim/P_dom"/>
</dbReference>
<evidence type="ECO:0000256" key="7">
    <source>
        <dbReference type="ARBA" id="ARBA00022840"/>
    </source>
</evidence>
<dbReference type="PROSITE" id="PS50113">
    <property type="entry name" value="PAC"/>
    <property type="match status" value="3"/>
</dbReference>
<dbReference type="NCBIfam" id="TIGR00229">
    <property type="entry name" value="sensory_box"/>
    <property type="match status" value="4"/>
</dbReference>
<feature type="domain" description="PAC" evidence="12">
    <location>
        <begin position="485"/>
        <end position="540"/>
    </location>
</feature>
<name>M5Q167_DESAF</name>
<dbReference type="InterPro" id="IPR036097">
    <property type="entry name" value="HisK_dim/P_sf"/>
</dbReference>
<dbReference type="SUPFAM" id="SSF55874">
    <property type="entry name" value="ATPase domain of HSP90 chaperone/DNA topoisomerase II/histidine kinase"/>
    <property type="match status" value="1"/>
</dbReference>
<dbReference type="InterPro" id="IPR005467">
    <property type="entry name" value="His_kinase_dom"/>
</dbReference>